<evidence type="ECO:0000313" key="7">
    <source>
        <dbReference type="EMBL" id="MFC6958407.1"/>
    </source>
</evidence>
<feature type="transmembrane region" description="Helical" evidence="6">
    <location>
        <begin position="202"/>
        <end position="224"/>
    </location>
</feature>
<dbReference type="Proteomes" id="UP001596470">
    <property type="component" value="Unassembled WGS sequence"/>
</dbReference>
<evidence type="ECO:0000256" key="5">
    <source>
        <dbReference type="ARBA" id="ARBA00023136"/>
    </source>
</evidence>
<feature type="transmembrane region" description="Helical" evidence="6">
    <location>
        <begin position="106"/>
        <end position="123"/>
    </location>
</feature>
<accession>A0ABW2D7N4</accession>
<dbReference type="PANTHER" id="PTHR43701">
    <property type="entry name" value="MEMBRANE TRANSPORTER PROTEIN MJ0441-RELATED"/>
    <property type="match status" value="1"/>
</dbReference>
<reference evidence="8" key="1">
    <citation type="journal article" date="2019" name="Int. J. Syst. Evol. Microbiol.">
        <title>The Global Catalogue of Microorganisms (GCM) 10K type strain sequencing project: providing services to taxonomists for standard genome sequencing and annotation.</title>
        <authorList>
            <consortium name="The Broad Institute Genomics Platform"/>
            <consortium name="The Broad Institute Genome Sequencing Center for Infectious Disease"/>
            <person name="Wu L."/>
            <person name="Ma J."/>
        </authorList>
    </citation>
    <scope>NUCLEOTIDE SEQUENCE [LARGE SCALE GENOMIC DNA]</scope>
    <source>
        <strain evidence="8">KACC 12634</strain>
    </source>
</reference>
<feature type="transmembrane region" description="Helical" evidence="6">
    <location>
        <begin position="32"/>
        <end position="58"/>
    </location>
</feature>
<keyword evidence="4 6" id="KW-1133">Transmembrane helix</keyword>
<comment type="similarity">
    <text evidence="2 6">Belongs to the 4-toluene sulfonate uptake permease (TSUP) (TC 2.A.102) family.</text>
</comment>
<keyword evidence="6" id="KW-1003">Cell membrane</keyword>
<evidence type="ECO:0000256" key="4">
    <source>
        <dbReference type="ARBA" id="ARBA00022989"/>
    </source>
</evidence>
<feature type="transmembrane region" description="Helical" evidence="6">
    <location>
        <begin position="256"/>
        <end position="275"/>
    </location>
</feature>
<dbReference type="RefSeq" id="WP_382347046.1">
    <property type="nucleotide sequence ID" value="NZ_JBHMBP010000001.1"/>
</dbReference>
<dbReference type="InterPro" id="IPR051598">
    <property type="entry name" value="TSUP/Inactive_protease-like"/>
</dbReference>
<dbReference type="EMBL" id="JBHSYS010000003">
    <property type="protein sequence ID" value="MFC6958407.1"/>
    <property type="molecule type" value="Genomic_DNA"/>
</dbReference>
<protein>
    <recommendedName>
        <fullName evidence="6">Probable membrane transporter protein</fullName>
    </recommendedName>
</protein>
<comment type="subcellular location">
    <subcellularLocation>
        <location evidence="6">Cell membrane</location>
        <topology evidence="6">Multi-pass membrane protein</topology>
    </subcellularLocation>
    <subcellularLocation>
        <location evidence="1">Membrane</location>
        <topology evidence="1">Multi-pass membrane protein</topology>
    </subcellularLocation>
</comment>
<sequence length="298" mass="29036">MSVSIAVVSAAAAGLVAQLVDGALGMGFGTVSAALLTGIGLAPVVAAAALASASLVAGTMSAAAHTRFGNVHWPTATRLAAAGSAGGFVGAWALASLAGLDGATPVASAALIAVGAVLAWRGYRGRLPLGAARTGFTLPTGLVGGFAGAVAGGWGPVTVPVLMAVSRLEPRRAVGSAAVGQAAAAAGALLGFWIFAPQSLAVGMPLAEGLAIGGALAAPFAAWLTGRVPAAQLTATIGMLAVALHLRALLADVPLPWPAVAGAYLLLAALWALALTGPRRRTAPHIPEQRPERVEAGA</sequence>
<evidence type="ECO:0000256" key="6">
    <source>
        <dbReference type="RuleBase" id="RU363041"/>
    </source>
</evidence>
<keyword evidence="5 6" id="KW-0472">Membrane</keyword>
<gene>
    <name evidence="7" type="ORF">ACFQS3_14480</name>
</gene>
<dbReference type="PANTHER" id="PTHR43701:SF12">
    <property type="entry name" value="MEMBRANE TRANSPORTER PROTEIN YTNM-RELATED"/>
    <property type="match status" value="1"/>
</dbReference>
<feature type="transmembrane region" description="Helical" evidence="6">
    <location>
        <begin position="79"/>
        <end position="100"/>
    </location>
</feature>
<keyword evidence="8" id="KW-1185">Reference proteome</keyword>
<feature type="transmembrane region" description="Helical" evidence="6">
    <location>
        <begin position="173"/>
        <end position="196"/>
    </location>
</feature>
<evidence type="ECO:0000313" key="8">
    <source>
        <dbReference type="Proteomes" id="UP001596470"/>
    </source>
</evidence>
<evidence type="ECO:0000256" key="3">
    <source>
        <dbReference type="ARBA" id="ARBA00022692"/>
    </source>
</evidence>
<evidence type="ECO:0000256" key="2">
    <source>
        <dbReference type="ARBA" id="ARBA00009142"/>
    </source>
</evidence>
<dbReference type="InterPro" id="IPR002781">
    <property type="entry name" value="TM_pro_TauE-like"/>
</dbReference>
<organism evidence="7 8">
    <name type="scientific">Glycomyces mayteni</name>
    <dbReference type="NCBI Taxonomy" id="543887"/>
    <lineage>
        <taxon>Bacteria</taxon>
        <taxon>Bacillati</taxon>
        <taxon>Actinomycetota</taxon>
        <taxon>Actinomycetes</taxon>
        <taxon>Glycomycetales</taxon>
        <taxon>Glycomycetaceae</taxon>
        <taxon>Glycomyces</taxon>
    </lineage>
</organism>
<name>A0ABW2D7N4_9ACTN</name>
<proteinExistence type="inferred from homology"/>
<keyword evidence="3 6" id="KW-0812">Transmembrane</keyword>
<dbReference type="Pfam" id="PF01925">
    <property type="entry name" value="TauE"/>
    <property type="match status" value="1"/>
</dbReference>
<evidence type="ECO:0000256" key="1">
    <source>
        <dbReference type="ARBA" id="ARBA00004141"/>
    </source>
</evidence>
<comment type="caution">
    <text evidence="7">The sequence shown here is derived from an EMBL/GenBank/DDBJ whole genome shotgun (WGS) entry which is preliminary data.</text>
</comment>